<dbReference type="InterPro" id="IPR000073">
    <property type="entry name" value="AB_hydrolase_1"/>
</dbReference>
<dbReference type="RefSeq" id="WP_284153701.1">
    <property type="nucleotide sequence ID" value="NZ_AP025516.1"/>
</dbReference>
<dbReference type="EMBL" id="AP025516">
    <property type="protein sequence ID" value="BDD86623.1"/>
    <property type="molecule type" value="Genomic_DNA"/>
</dbReference>
<name>A0ABM7W6R0_9BACT</name>
<dbReference type="InterPro" id="IPR029058">
    <property type="entry name" value="AB_hydrolase_fold"/>
</dbReference>
<protein>
    <submittedName>
        <fullName evidence="3">Alpha/beta hydrolase</fullName>
    </submittedName>
</protein>
<dbReference type="Proteomes" id="UP000830055">
    <property type="component" value="Chromosome"/>
</dbReference>
<evidence type="ECO:0000313" key="4">
    <source>
        <dbReference type="Proteomes" id="UP000830055"/>
    </source>
</evidence>
<organism evidence="3 4">
    <name type="scientific">Desulfofustis limnaeus</name>
    <dbReference type="NCBI Taxonomy" id="2740163"/>
    <lineage>
        <taxon>Bacteria</taxon>
        <taxon>Pseudomonadati</taxon>
        <taxon>Thermodesulfobacteriota</taxon>
        <taxon>Desulfobulbia</taxon>
        <taxon>Desulfobulbales</taxon>
        <taxon>Desulfocapsaceae</taxon>
        <taxon>Desulfofustis</taxon>
    </lineage>
</organism>
<dbReference type="Pfam" id="PF00561">
    <property type="entry name" value="Abhydrolase_1"/>
    <property type="match status" value="1"/>
</dbReference>
<proteinExistence type="inferred from homology"/>
<dbReference type="PANTHER" id="PTHR10794">
    <property type="entry name" value="ABHYDROLASE DOMAIN-CONTAINING PROTEIN"/>
    <property type="match status" value="1"/>
</dbReference>
<gene>
    <name evidence="3" type="ORF">DPPLL_09880</name>
</gene>
<keyword evidence="3" id="KW-0378">Hydrolase</keyword>
<evidence type="ECO:0000259" key="2">
    <source>
        <dbReference type="Pfam" id="PF00561"/>
    </source>
</evidence>
<keyword evidence="4" id="KW-1185">Reference proteome</keyword>
<dbReference type="InterPro" id="IPR012020">
    <property type="entry name" value="ABHD4"/>
</dbReference>
<dbReference type="GO" id="GO:0016787">
    <property type="term" value="F:hydrolase activity"/>
    <property type="evidence" value="ECO:0007669"/>
    <property type="project" value="UniProtKB-KW"/>
</dbReference>
<sequence length="332" mass="37214">MPLLPPPDYRPPFPFTSGHLQTIYPTLFRRSPQVQPLSERIDTLDGDFLDLDWHRCVGRLPRGLAIVSHGLEGHARKKYPLGMARCLSGRGWDVLCWSFRGCSGEPNRLPRLYHSGVTDDLHTVLTHGLQAGGYRTAVLVGFSMGGNQTLKYLGEAPGLVPAQVRAAVVFSVPCHLADAAAVMNGPQNRIYMRYFMRSLKEKIREKALRFPELIDLQGLDQMTTFAPFDDRYTAPLHGFRDAADYYERCASLQFLPFIDVPTLLVQALDDPFLAVSCYPVALARASATLFLEIPPYGGHVGFMGKWRETAYWSEQRTAAFLDEQVGENRPPD</sequence>
<dbReference type="PANTHER" id="PTHR10794:SF94">
    <property type="entry name" value="ESTERASE YHET-RELATED"/>
    <property type="match status" value="1"/>
</dbReference>
<accession>A0ABM7W6R0</accession>
<dbReference type="PIRSF" id="PIRSF005211">
    <property type="entry name" value="Ab_hydro_YheT"/>
    <property type="match status" value="1"/>
</dbReference>
<comment type="similarity">
    <text evidence="1">Belongs to the AB hydrolase superfamily. AB hydrolase 4 family.</text>
</comment>
<dbReference type="SUPFAM" id="SSF53474">
    <property type="entry name" value="alpha/beta-Hydrolases"/>
    <property type="match status" value="1"/>
</dbReference>
<evidence type="ECO:0000256" key="1">
    <source>
        <dbReference type="ARBA" id="ARBA00010884"/>
    </source>
</evidence>
<evidence type="ECO:0000313" key="3">
    <source>
        <dbReference type="EMBL" id="BDD86623.1"/>
    </source>
</evidence>
<dbReference type="Gene3D" id="3.40.50.1820">
    <property type="entry name" value="alpha/beta hydrolase"/>
    <property type="match status" value="1"/>
</dbReference>
<feature type="domain" description="AB hydrolase-1" evidence="2">
    <location>
        <begin position="67"/>
        <end position="303"/>
    </location>
</feature>
<dbReference type="InterPro" id="IPR050960">
    <property type="entry name" value="AB_hydrolase_4_sf"/>
</dbReference>
<reference evidence="3 4" key="1">
    <citation type="submission" date="2022-01" db="EMBL/GenBank/DDBJ databases">
        <title>Desulfofustis limnae sp. nov., a novel mesophilic sulfate-reducing bacterium isolated from marsh soil.</title>
        <authorList>
            <person name="Watanabe M."/>
            <person name="Takahashi A."/>
            <person name="Kojima H."/>
            <person name="Fukui M."/>
        </authorList>
    </citation>
    <scope>NUCLEOTIDE SEQUENCE [LARGE SCALE GENOMIC DNA]</scope>
    <source>
        <strain evidence="3 4">PPLL</strain>
    </source>
</reference>